<dbReference type="InterPro" id="IPR007899">
    <property type="entry name" value="CHAD_dom"/>
</dbReference>
<dbReference type="InterPro" id="IPR038186">
    <property type="entry name" value="CHAD_dom_sf"/>
</dbReference>
<sequence>MAVPTQQMEIERKYDAERDFVLPDLSRLPGVASVTAPRTYALVANYFDTADHRLAAHGVTLRRRRGGDDAGWHLKIPAGPDSKNELRAPLGRPQMVPARLAALVAWSTRGAELRPAAVLETTRTVIELLDDEGRVLAEVADDAVVGQVVLDGGEATAEATVPATAWREIEVELGPAGTPELLKAAGKRLRKAGARKGGSSSKLGRVLEPVMTVPFGGRPVSPELPEGSAGAAVIGYLAEQVAAVLSFDPKARLGEDDAVHQMRVAVRRIRSALRSFAPLLDARRVAPLEPELKWLADALGEVRDLEVLRMRFTDRLAEPHGFEVNGTPSWMNALAASEASAYRRMNAALKQSRYFDILDALEALLTHPPLSDRAERAAAKELPKLVGRQWKRLAKKYAAIATADDPEEARHDVRKAGKRVRYAADLAAAALDDIDKDAAAAASGTARKAKTLQKVLGGYQDGVIATTYLKEAAARRGTTPAEAFVLGALHGWERHEAFDSLSRLEETWERIA</sequence>
<dbReference type="PROSITE" id="PS51708">
    <property type="entry name" value="CHAD"/>
    <property type="match status" value="1"/>
</dbReference>
<reference evidence="3 4" key="1">
    <citation type="submission" date="2018-08" db="EMBL/GenBank/DDBJ databases">
        <title>Sequencing the genomes of 1000 actinobacteria strains.</title>
        <authorList>
            <person name="Klenk H.-P."/>
        </authorList>
    </citation>
    <scope>NUCLEOTIDE SEQUENCE [LARGE SCALE GENOMIC DNA]</scope>
    <source>
        <strain evidence="3 4">DSM 43927</strain>
    </source>
</reference>
<feature type="domain" description="CYTH" evidence="1">
    <location>
        <begin position="7"/>
        <end position="213"/>
    </location>
</feature>
<dbReference type="SMART" id="SM01118">
    <property type="entry name" value="CYTH"/>
    <property type="match status" value="1"/>
</dbReference>
<name>A0A3D9SM60_9ACTN</name>
<dbReference type="Proteomes" id="UP000256661">
    <property type="component" value="Unassembled WGS sequence"/>
</dbReference>
<dbReference type="Gene3D" id="2.40.320.10">
    <property type="entry name" value="Hypothetical Protein Pfu-838710-001"/>
    <property type="match status" value="1"/>
</dbReference>
<dbReference type="SUPFAM" id="SSF55154">
    <property type="entry name" value="CYTH-like phosphatases"/>
    <property type="match status" value="1"/>
</dbReference>
<comment type="caution">
    <text evidence="3">The sequence shown here is derived from an EMBL/GenBank/DDBJ whole genome shotgun (WGS) entry which is preliminary data.</text>
</comment>
<dbReference type="SMART" id="SM00880">
    <property type="entry name" value="CHAD"/>
    <property type="match status" value="1"/>
</dbReference>
<proteinExistence type="predicted"/>
<dbReference type="PROSITE" id="PS51707">
    <property type="entry name" value="CYTH"/>
    <property type="match status" value="1"/>
</dbReference>
<evidence type="ECO:0000259" key="2">
    <source>
        <dbReference type="PROSITE" id="PS51708"/>
    </source>
</evidence>
<dbReference type="AlphaFoldDB" id="A0A3D9SM60"/>
<dbReference type="InterPro" id="IPR033469">
    <property type="entry name" value="CYTH-like_dom_sf"/>
</dbReference>
<dbReference type="PANTHER" id="PTHR39339">
    <property type="entry name" value="SLR1444 PROTEIN"/>
    <property type="match status" value="1"/>
</dbReference>
<evidence type="ECO:0000313" key="4">
    <source>
        <dbReference type="Proteomes" id="UP000256661"/>
    </source>
</evidence>
<protein>
    <submittedName>
        <fullName evidence="3">CHAD domain-containing protein</fullName>
    </submittedName>
</protein>
<organism evidence="3 4">
    <name type="scientific">Thermomonospora umbrina</name>
    <dbReference type="NCBI Taxonomy" id="111806"/>
    <lineage>
        <taxon>Bacteria</taxon>
        <taxon>Bacillati</taxon>
        <taxon>Actinomycetota</taxon>
        <taxon>Actinomycetes</taxon>
        <taxon>Streptosporangiales</taxon>
        <taxon>Thermomonosporaceae</taxon>
        <taxon>Thermomonospora</taxon>
    </lineage>
</organism>
<dbReference type="RefSeq" id="WP_170177623.1">
    <property type="nucleotide sequence ID" value="NZ_QTTT01000001.1"/>
</dbReference>
<dbReference type="InterPro" id="IPR023577">
    <property type="entry name" value="CYTH_domain"/>
</dbReference>
<dbReference type="Pfam" id="PF01928">
    <property type="entry name" value="CYTH"/>
    <property type="match status" value="1"/>
</dbReference>
<evidence type="ECO:0000313" key="3">
    <source>
        <dbReference type="EMBL" id="REE97009.1"/>
    </source>
</evidence>
<dbReference type="CDD" id="cd07374">
    <property type="entry name" value="CYTH-like_Pase"/>
    <property type="match status" value="1"/>
</dbReference>
<gene>
    <name evidence="3" type="ORF">DFJ69_2464</name>
</gene>
<dbReference type="EMBL" id="QTTT01000001">
    <property type="protein sequence ID" value="REE97009.1"/>
    <property type="molecule type" value="Genomic_DNA"/>
</dbReference>
<accession>A0A3D9SM60</accession>
<keyword evidence="4" id="KW-1185">Reference proteome</keyword>
<feature type="domain" description="CHAD" evidence="2">
    <location>
        <begin position="226"/>
        <end position="512"/>
    </location>
</feature>
<dbReference type="PANTHER" id="PTHR39339:SF1">
    <property type="entry name" value="CHAD DOMAIN-CONTAINING PROTEIN"/>
    <property type="match status" value="1"/>
</dbReference>
<evidence type="ECO:0000259" key="1">
    <source>
        <dbReference type="PROSITE" id="PS51707"/>
    </source>
</evidence>
<dbReference type="Pfam" id="PF05235">
    <property type="entry name" value="CHAD"/>
    <property type="match status" value="1"/>
</dbReference>
<dbReference type="Gene3D" id="1.40.20.10">
    <property type="entry name" value="CHAD domain"/>
    <property type="match status" value="1"/>
</dbReference>